<comment type="caution">
    <text evidence="2">The sequence shown here is derived from an EMBL/GenBank/DDBJ whole genome shotgun (WGS) entry which is preliminary data.</text>
</comment>
<protein>
    <submittedName>
        <fullName evidence="2">Uncharacterized protein</fullName>
    </submittedName>
</protein>
<dbReference type="AlphaFoldDB" id="A0A4V6A6K5"/>
<evidence type="ECO:0000313" key="2">
    <source>
        <dbReference type="EMBL" id="TKR94775.1"/>
    </source>
</evidence>
<evidence type="ECO:0000256" key="1">
    <source>
        <dbReference type="SAM" id="MobiDB-lite"/>
    </source>
</evidence>
<feature type="compositionally biased region" description="Low complexity" evidence="1">
    <location>
        <begin position="18"/>
        <end position="35"/>
    </location>
</feature>
<feature type="compositionally biased region" description="Basic and acidic residues" evidence="1">
    <location>
        <begin position="45"/>
        <end position="60"/>
    </location>
</feature>
<feature type="compositionally biased region" description="Polar residues" evidence="1">
    <location>
        <begin position="61"/>
        <end position="72"/>
    </location>
</feature>
<feature type="compositionally biased region" description="Polar residues" evidence="1">
    <location>
        <begin position="98"/>
        <end position="107"/>
    </location>
</feature>
<accession>A0A4V6A6K5</accession>
<proteinExistence type="predicted"/>
<dbReference type="Proteomes" id="UP000298663">
    <property type="component" value="Unassembled WGS sequence"/>
</dbReference>
<name>A0A4V6A6K5_STECR</name>
<reference evidence="2 3" key="2">
    <citation type="journal article" date="2019" name="G3 (Bethesda)">
        <title>Hybrid Assembly of the Genome of the Entomopathogenic Nematode Steinernema carpocapsae Identifies the X-Chromosome.</title>
        <authorList>
            <person name="Serra L."/>
            <person name="Macchietto M."/>
            <person name="Macias-Munoz A."/>
            <person name="McGill C.J."/>
            <person name="Rodriguez I.M."/>
            <person name="Rodriguez B."/>
            <person name="Murad R."/>
            <person name="Mortazavi A."/>
        </authorList>
    </citation>
    <scope>NUCLEOTIDE SEQUENCE [LARGE SCALE GENOMIC DNA]</scope>
    <source>
        <strain evidence="2 3">ALL</strain>
    </source>
</reference>
<feature type="region of interest" description="Disordered" evidence="1">
    <location>
        <begin position="1"/>
        <end position="164"/>
    </location>
</feature>
<evidence type="ECO:0000313" key="3">
    <source>
        <dbReference type="Proteomes" id="UP000298663"/>
    </source>
</evidence>
<keyword evidence="3" id="KW-1185">Reference proteome</keyword>
<reference evidence="2 3" key="1">
    <citation type="journal article" date="2015" name="Genome Biol.">
        <title>Comparative genomics of Steinernema reveals deeply conserved gene regulatory networks.</title>
        <authorList>
            <person name="Dillman A.R."/>
            <person name="Macchietto M."/>
            <person name="Porter C.F."/>
            <person name="Rogers A."/>
            <person name="Williams B."/>
            <person name="Antoshechkin I."/>
            <person name="Lee M.M."/>
            <person name="Goodwin Z."/>
            <person name="Lu X."/>
            <person name="Lewis E.E."/>
            <person name="Goodrich-Blair H."/>
            <person name="Stock S.P."/>
            <person name="Adams B.J."/>
            <person name="Sternberg P.W."/>
            <person name="Mortazavi A."/>
        </authorList>
    </citation>
    <scope>NUCLEOTIDE SEQUENCE [LARGE SCALE GENOMIC DNA]</scope>
    <source>
        <strain evidence="2 3">ALL</strain>
    </source>
</reference>
<feature type="compositionally biased region" description="Polar residues" evidence="1">
    <location>
        <begin position="128"/>
        <end position="139"/>
    </location>
</feature>
<gene>
    <name evidence="2" type="ORF">L596_009021</name>
</gene>
<organism evidence="2 3">
    <name type="scientific">Steinernema carpocapsae</name>
    <name type="common">Entomopathogenic nematode</name>
    <dbReference type="NCBI Taxonomy" id="34508"/>
    <lineage>
        <taxon>Eukaryota</taxon>
        <taxon>Metazoa</taxon>
        <taxon>Ecdysozoa</taxon>
        <taxon>Nematoda</taxon>
        <taxon>Chromadorea</taxon>
        <taxon>Rhabditida</taxon>
        <taxon>Tylenchina</taxon>
        <taxon>Panagrolaimomorpha</taxon>
        <taxon>Strongyloidoidea</taxon>
        <taxon>Steinernematidae</taxon>
        <taxon>Steinernema</taxon>
    </lineage>
</organism>
<sequence>MNADRSSKFYISDDESSAEPSLASGSSAAGNSDSPTADTSISWLEGEKSSKSRSSSEKTQKCSGTVSTTETRGSGSSDTLGSTETSEGGGKIVDSEASETLRTTASVESYKDTETSEAGTDIVRSEASETLETSAATESSELRKNVSFEAGEDAKTTGTEDAAPENEWDSDTFVAVGMSKAEVEKSLVPGMFRPYYCIKDDQESFVRGPLFIAYSRSDGHEIVHLPVVVEEVSGEETFRIEGCNIAFAGELTFGSLNDLVRSCRIHSYEWPDGTVEAFPIHDF</sequence>
<dbReference type="EMBL" id="AZBU02000002">
    <property type="protein sequence ID" value="TKR94775.1"/>
    <property type="molecule type" value="Genomic_DNA"/>
</dbReference>
<feature type="compositionally biased region" description="Low complexity" evidence="1">
    <location>
        <begin position="73"/>
        <end position="86"/>
    </location>
</feature>